<comment type="similarity">
    <text evidence="1">Belongs to the APC13 family.</text>
</comment>
<evidence type="ECO:0000256" key="1">
    <source>
        <dbReference type="ARBA" id="ARBA00006940"/>
    </source>
</evidence>
<organism evidence="6 7">
    <name type="scientific">Neolecta irregularis (strain DAH-3)</name>
    <dbReference type="NCBI Taxonomy" id="1198029"/>
    <lineage>
        <taxon>Eukaryota</taxon>
        <taxon>Fungi</taxon>
        <taxon>Dikarya</taxon>
        <taxon>Ascomycota</taxon>
        <taxon>Taphrinomycotina</taxon>
        <taxon>Neolectales</taxon>
        <taxon>Neolectaceae</taxon>
        <taxon>Neolecta</taxon>
    </lineage>
</organism>
<keyword evidence="2" id="KW-0132">Cell division</keyword>
<keyword evidence="5" id="KW-0131">Cell cycle</keyword>
<dbReference type="PANTHER" id="PTHR28526">
    <property type="entry name" value="ANAPHASE-PROMOTING COMPLEX SUBUNIT 13"/>
    <property type="match status" value="1"/>
</dbReference>
<dbReference type="GO" id="GO:0005680">
    <property type="term" value="C:anaphase-promoting complex"/>
    <property type="evidence" value="ECO:0007669"/>
    <property type="project" value="InterPro"/>
</dbReference>
<dbReference type="EMBL" id="LXFE01000257">
    <property type="protein sequence ID" value="OLL26009.1"/>
    <property type="molecule type" value="Genomic_DNA"/>
</dbReference>
<dbReference type="OrthoDB" id="2351920at2759"/>
<gene>
    <name evidence="6" type="ORF">NEOLI_000182</name>
</gene>
<evidence type="ECO:0000313" key="6">
    <source>
        <dbReference type="EMBL" id="OLL26009.1"/>
    </source>
</evidence>
<dbReference type="AlphaFoldDB" id="A0A1U7LTQ2"/>
<name>A0A1U7LTQ2_NEOID</name>
<dbReference type="Pfam" id="PF05839">
    <property type="entry name" value="Apc13p"/>
    <property type="match status" value="1"/>
</dbReference>
<proteinExistence type="inferred from homology"/>
<evidence type="ECO:0000256" key="5">
    <source>
        <dbReference type="ARBA" id="ARBA00023306"/>
    </source>
</evidence>
<sequence>MLKDSQRSHVHFVKPRIVDIMDDWGNDRLPDEDIDVPLAHQPANPDDDDVVPDQHAILGIPRAQRPPEPAWRDLGLQELMYRGPGVEKSHRSPYIKQLYLPR</sequence>
<comment type="caution">
    <text evidence="6">The sequence shown here is derived from an EMBL/GenBank/DDBJ whole genome shotgun (WGS) entry which is preliminary data.</text>
</comment>
<dbReference type="InterPro" id="IPR008401">
    <property type="entry name" value="Apc13"/>
</dbReference>
<keyword evidence="3" id="KW-0498">Mitosis</keyword>
<evidence type="ECO:0000256" key="3">
    <source>
        <dbReference type="ARBA" id="ARBA00022776"/>
    </source>
</evidence>
<keyword evidence="7" id="KW-1185">Reference proteome</keyword>
<dbReference type="OMA" id="HRPINPE"/>
<evidence type="ECO:0000256" key="2">
    <source>
        <dbReference type="ARBA" id="ARBA00022618"/>
    </source>
</evidence>
<protein>
    <submittedName>
        <fullName evidence="6">Anaphase-promoting complex subunit 13</fullName>
    </submittedName>
</protein>
<dbReference type="PANTHER" id="PTHR28526:SF1">
    <property type="entry name" value="ANAPHASE-PROMOTING COMPLEX SUBUNIT 13"/>
    <property type="match status" value="1"/>
</dbReference>
<dbReference type="GO" id="GO:0051301">
    <property type="term" value="P:cell division"/>
    <property type="evidence" value="ECO:0007669"/>
    <property type="project" value="UniProtKB-KW"/>
</dbReference>
<reference evidence="6 7" key="1">
    <citation type="submission" date="2016-04" db="EMBL/GenBank/DDBJ databases">
        <title>Evolutionary innovation and constraint leading to complex multicellularity in the Ascomycota.</title>
        <authorList>
            <person name="Cisse O."/>
            <person name="Nguyen A."/>
            <person name="Hewitt D.A."/>
            <person name="Jedd G."/>
            <person name="Stajich J.E."/>
        </authorList>
    </citation>
    <scope>NUCLEOTIDE SEQUENCE [LARGE SCALE GENOMIC DNA]</scope>
    <source>
        <strain evidence="6 7">DAH-3</strain>
    </source>
</reference>
<keyword evidence="4" id="KW-0833">Ubl conjugation pathway</keyword>
<dbReference type="Proteomes" id="UP000186594">
    <property type="component" value="Unassembled WGS sequence"/>
</dbReference>
<evidence type="ECO:0000256" key="4">
    <source>
        <dbReference type="ARBA" id="ARBA00022786"/>
    </source>
</evidence>
<dbReference type="STRING" id="1198029.A0A1U7LTQ2"/>
<accession>A0A1U7LTQ2</accession>
<evidence type="ECO:0000313" key="7">
    <source>
        <dbReference type="Proteomes" id="UP000186594"/>
    </source>
</evidence>